<dbReference type="AlphaFoldDB" id="U4Q7W6"/>
<protein>
    <submittedName>
        <fullName evidence="1">Uncharacterized protein</fullName>
    </submittedName>
</protein>
<proteinExistence type="predicted"/>
<dbReference type="RefSeq" id="WP_022556324.1">
    <property type="nucleotide sequence ID" value="NC_022535.1"/>
</dbReference>
<reference evidence="1 2" key="1">
    <citation type="journal article" date="2013" name="Genome Announc.">
        <title>Complete Genome Sequence of the Sesbania Symbiont and Rice Growth-Promoting Endophyte Rhizobium sp. Strain IRBG74.</title>
        <authorList>
            <person name="Crook M.B."/>
            <person name="Mitra S."/>
            <person name="Ane J.M."/>
            <person name="Sadowsky M.J."/>
            <person name="Gyaneshwar P."/>
        </authorList>
    </citation>
    <scope>NUCLEOTIDE SEQUENCE [LARGE SCALE GENOMIC DNA]</scope>
    <source>
        <strain evidence="1 2">IRBG74</strain>
    </source>
</reference>
<evidence type="ECO:0000313" key="1">
    <source>
        <dbReference type="EMBL" id="CDI08661.1"/>
    </source>
</evidence>
<dbReference type="KEGG" id="rir:BN877_I1764"/>
<accession>U4Q7W6</accession>
<evidence type="ECO:0000313" key="2">
    <source>
        <dbReference type="Proteomes" id="UP000016944"/>
    </source>
</evidence>
<sequence>MASPNIEKYPEEDGAIIVATGAYARVLLFGEAREEFELLMTLMDADSVAACRNLKAYYKRYADHGPTSLSDSMFKSEKRQRVLGTNVPVYAFKAKHVRVYGVQDNYRGFLCFCGTSYDPSKKQRKADPEKLKKAAKEWLRITNDG</sequence>
<organism evidence="1 2">
    <name type="scientific">Agrobacterium pusense</name>
    <dbReference type="NCBI Taxonomy" id="648995"/>
    <lineage>
        <taxon>Bacteria</taxon>
        <taxon>Pseudomonadati</taxon>
        <taxon>Pseudomonadota</taxon>
        <taxon>Alphaproteobacteria</taxon>
        <taxon>Hyphomicrobiales</taxon>
        <taxon>Rhizobiaceae</taxon>
        <taxon>Rhizobium/Agrobacterium group</taxon>
        <taxon>Agrobacterium</taxon>
    </lineage>
</organism>
<gene>
    <name evidence="1" type="ORF">BN877_I1764</name>
</gene>
<name>U4Q7W6_9HYPH</name>
<dbReference type="Proteomes" id="UP000016944">
    <property type="component" value="Chromosome I"/>
</dbReference>
<dbReference type="HOGENOM" id="CLU_1785342_0_0_5"/>
<dbReference type="EMBL" id="HG518322">
    <property type="protein sequence ID" value="CDI08661.1"/>
    <property type="molecule type" value="Genomic_DNA"/>
</dbReference>